<name>A4J4B1_DESRM</name>
<organism evidence="1 2">
    <name type="scientific">Desulforamulus reducens (strain ATCC BAA-1160 / DSM 100696 / MI-1)</name>
    <name type="common">Desulfotomaculum reducens</name>
    <dbReference type="NCBI Taxonomy" id="349161"/>
    <lineage>
        <taxon>Bacteria</taxon>
        <taxon>Bacillati</taxon>
        <taxon>Bacillota</taxon>
        <taxon>Clostridia</taxon>
        <taxon>Eubacteriales</taxon>
        <taxon>Peptococcaceae</taxon>
        <taxon>Desulforamulus</taxon>
    </lineage>
</organism>
<dbReference type="HOGENOM" id="CLU_070018_0_0_9"/>
<dbReference type="KEGG" id="drm:Dred_1384"/>
<dbReference type="eggNOG" id="ENOG502ZA1R">
    <property type="taxonomic scope" value="Bacteria"/>
</dbReference>
<evidence type="ECO:0000313" key="1">
    <source>
        <dbReference type="EMBL" id="ABO49914.1"/>
    </source>
</evidence>
<dbReference type="RefSeq" id="WP_011877734.1">
    <property type="nucleotide sequence ID" value="NC_009253.1"/>
</dbReference>
<dbReference type="NCBIfam" id="NF045794">
    <property type="entry name" value="CsxC_fam"/>
    <property type="match status" value="1"/>
</dbReference>
<evidence type="ECO:0008006" key="3">
    <source>
        <dbReference type="Google" id="ProtNLM"/>
    </source>
</evidence>
<proteinExistence type="predicted"/>
<accession>A4J4B1</accession>
<protein>
    <recommendedName>
        <fullName evidence="3">DUF3794 domain-containing protein</fullName>
    </recommendedName>
</protein>
<dbReference type="InterPro" id="IPR054845">
    <property type="entry name" value="Exosporium_prot_C"/>
</dbReference>
<dbReference type="Proteomes" id="UP000001556">
    <property type="component" value="Chromosome"/>
</dbReference>
<gene>
    <name evidence="1" type="ordered locus">Dred_1384</name>
</gene>
<evidence type="ECO:0000313" key="2">
    <source>
        <dbReference type="Proteomes" id="UP000001556"/>
    </source>
</evidence>
<sequence length="341" mass="38223">MSEFKCGSKPARVCVDVTCGTQSDCVSNSVLITALSTGTIAKIPVTLAEFTVQVNIDSFITLPEPALEIKDIKKRVKVTQCLLLQPTNVLFLEGFIRKNIDYSTRTCSNAEGVCGDIRHCTVDVPFKCTTTVPFNSGVMPEDIRFNSTNEFEYFKRQNLPREFAEKDKLLSGDFSEFNQISEEFFNELPYCELISARIVEFDEFLNRRRLHGEKLPFEERLFRRFEEKAVLNITLKILQNRQVCIPPTTCNVRGQVADHYGTGVSGVTMTFTIEPGQQLPCGTIPLPSSVTTNAGGFYNQMGFANGITYKVTPSKANCTFDPPFRTFQCPAILNFEAQCRG</sequence>
<dbReference type="EMBL" id="CP000612">
    <property type="protein sequence ID" value="ABO49914.1"/>
    <property type="molecule type" value="Genomic_DNA"/>
</dbReference>
<dbReference type="AlphaFoldDB" id="A4J4B1"/>
<reference evidence="1 2" key="1">
    <citation type="submission" date="2007-03" db="EMBL/GenBank/DDBJ databases">
        <title>Complete sequence of Desulfotomaculum reducens MI-1.</title>
        <authorList>
            <consortium name="US DOE Joint Genome Institute"/>
            <person name="Copeland A."/>
            <person name="Lucas S."/>
            <person name="Lapidus A."/>
            <person name="Barry K."/>
            <person name="Detter J.C."/>
            <person name="Glavina del Rio T."/>
            <person name="Hammon N."/>
            <person name="Israni S."/>
            <person name="Dalin E."/>
            <person name="Tice H."/>
            <person name="Pitluck S."/>
            <person name="Sims D."/>
            <person name="Brettin T."/>
            <person name="Bruce D."/>
            <person name="Han C."/>
            <person name="Tapia R."/>
            <person name="Schmutz J."/>
            <person name="Larimer F."/>
            <person name="Land M."/>
            <person name="Hauser L."/>
            <person name="Kyrpides N."/>
            <person name="Kim E."/>
            <person name="Tebo B.M."/>
            <person name="Richardson P."/>
        </authorList>
    </citation>
    <scope>NUCLEOTIDE SEQUENCE [LARGE SCALE GENOMIC DNA]</scope>
    <source>
        <strain evidence="1 2">MI-1</strain>
    </source>
</reference>
<keyword evidence="2" id="KW-1185">Reference proteome</keyword>